<dbReference type="EMBL" id="JAIGNU010000002">
    <property type="protein sequence ID" value="MBX7501877.1"/>
    <property type="molecule type" value="Genomic_DNA"/>
</dbReference>
<accession>A0ABS7JW42</accession>
<keyword evidence="3" id="KW-1185">Reference proteome</keyword>
<protein>
    <submittedName>
        <fullName evidence="2">Uncharacterized protein</fullName>
    </submittedName>
</protein>
<name>A0ABS7JW42_9SPHN</name>
<gene>
    <name evidence="2" type="ORF">K3181_10530</name>
</gene>
<comment type="caution">
    <text evidence="2">The sequence shown here is derived from an EMBL/GenBank/DDBJ whole genome shotgun (WGS) entry which is preliminary data.</text>
</comment>
<evidence type="ECO:0000313" key="3">
    <source>
        <dbReference type="Proteomes" id="UP000782554"/>
    </source>
</evidence>
<evidence type="ECO:0000256" key="1">
    <source>
        <dbReference type="SAM" id="MobiDB-lite"/>
    </source>
</evidence>
<dbReference type="RefSeq" id="WP_221603070.1">
    <property type="nucleotide sequence ID" value="NZ_JAIGNU010000002.1"/>
</dbReference>
<feature type="compositionally biased region" description="Basic and acidic residues" evidence="1">
    <location>
        <begin position="12"/>
        <end position="22"/>
    </location>
</feature>
<sequence length="189" mass="19929">MGQDSISVTQIRPKEPEKREAPIEQLSEPGEGLAESAPDLENDQTPGVVPQLSTSNGDVELGRVEGMDRCSAELLSAADAEFCARRLETRSAEFATDNKPQLSAEQILIGERFASAADGDVAERSRTIGRRDARADDRDLQALALITLGSGAIIEEPAEDDGASGLPSETQALIEAIVERLGDPSGGGT</sequence>
<dbReference type="Proteomes" id="UP000782554">
    <property type="component" value="Unassembled WGS sequence"/>
</dbReference>
<reference evidence="2 3" key="1">
    <citation type="submission" date="2021-08" db="EMBL/GenBank/DDBJ databases">
        <title>Comparative Genomics Analysis of the Genus Qipengyuania Reveals Extensive Genetic Diversity and Metabolic Versatility, Including the Description of Fifteen Novel Species.</title>
        <authorList>
            <person name="Liu Y."/>
        </authorList>
    </citation>
    <scope>NUCLEOTIDE SEQUENCE [LARGE SCALE GENOMIC DNA]</scope>
    <source>
        <strain evidence="2 3">YG27</strain>
    </source>
</reference>
<evidence type="ECO:0000313" key="2">
    <source>
        <dbReference type="EMBL" id="MBX7501877.1"/>
    </source>
</evidence>
<organism evidence="2 3">
    <name type="scientific">Qipengyuania mesophila</name>
    <dbReference type="NCBI Taxonomy" id="2867246"/>
    <lineage>
        <taxon>Bacteria</taxon>
        <taxon>Pseudomonadati</taxon>
        <taxon>Pseudomonadota</taxon>
        <taxon>Alphaproteobacteria</taxon>
        <taxon>Sphingomonadales</taxon>
        <taxon>Erythrobacteraceae</taxon>
        <taxon>Qipengyuania</taxon>
    </lineage>
</organism>
<feature type="region of interest" description="Disordered" evidence="1">
    <location>
        <begin position="1"/>
        <end position="60"/>
    </location>
</feature>
<proteinExistence type="predicted"/>
<feature type="compositionally biased region" description="Polar residues" evidence="1">
    <location>
        <begin position="1"/>
        <end position="10"/>
    </location>
</feature>